<evidence type="ECO:0000259" key="2">
    <source>
        <dbReference type="PROSITE" id="PS51704"/>
    </source>
</evidence>
<evidence type="ECO:0000313" key="3">
    <source>
        <dbReference type="EMBL" id="RNC98695.1"/>
    </source>
</evidence>
<dbReference type="PANTHER" id="PTHR46211:SF7">
    <property type="entry name" value="GLYCEROPHOSPHODIESTER PHOSPHODIESTERASE"/>
    <property type="match status" value="1"/>
</dbReference>
<dbReference type="SUPFAM" id="SSF51695">
    <property type="entry name" value="PLC-like phosphodiesterases"/>
    <property type="match status" value="1"/>
</dbReference>
<keyword evidence="1" id="KW-0812">Transmembrane</keyword>
<dbReference type="GO" id="GO:0008081">
    <property type="term" value="F:phosphoric diester hydrolase activity"/>
    <property type="evidence" value="ECO:0007669"/>
    <property type="project" value="InterPro"/>
</dbReference>
<evidence type="ECO:0000313" key="4">
    <source>
        <dbReference type="Proteomes" id="UP000279909"/>
    </source>
</evidence>
<dbReference type="Pfam" id="PF03009">
    <property type="entry name" value="GDPD"/>
    <property type="match status" value="1"/>
</dbReference>
<dbReference type="RefSeq" id="WP_122972157.1">
    <property type="nucleotide sequence ID" value="NZ_RHLQ01000022.1"/>
</dbReference>
<proteinExistence type="predicted"/>
<feature type="domain" description="GP-PDE" evidence="2">
    <location>
        <begin position="29"/>
        <end position="266"/>
    </location>
</feature>
<sequence>MKKYIIYLILILAVGSFIFVVKNNQERTVQLIAHRGANNIAPEHTITAYKKAIELGADFIEIDLRMTKDGYLVSMHDDTIERTTNGKGKVSNFNLDELKKLDAGSWFENRYKKETIPTLEEIFETFGKKTNYYIETRLVNNEPIMEEKLVKLIEEEGLQDQVVIESFSPDSLKAIHRIDKEIPLIQLIYPDKMLEVDEKEIKNYAIGVGPYAPKVDREFVERMHKAGLEVDVWFDRKNEKEYMKKILSYDVDTVFTDYLENTEEILSREESE</sequence>
<accession>A0A3M8H8D5</accession>
<dbReference type="OrthoDB" id="384721at2"/>
<dbReference type="InterPro" id="IPR030395">
    <property type="entry name" value="GP_PDE_dom"/>
</dbReference>
<evidence type="ECO:0000256" key="1">
    <source>
        <dbReference type="SAM" id="Phobius"/>
    </source>
</evidence>
<organism evidence="3 4">
    <name type="scientific">Lysinibacillus halotolerans</name>
    <dbReference type="NCBI Taxonomy" id="1368476"/>
    <lineage>
        <taxon>Bacteria</taxon>
        <taxon>Bacillati</taxon>
        <taxon>Bacillota</taxon>
        <taxon>Bacilli</taxon>
        <taxon>Bacillales</taxon>
        <taxon>Bacillaceae</taxon>
        <taxon>Lysinibacillus</taxon>
    </lineage>
</organism>
<gene>
    <name evidence="3" type="ORF">EC501_10025</name>
</gene>
<dbReference type="PROSITE" id="PS51704">
    <property type="entry name" value="GP_PDE"/>
    <property type="match status" value="1"/>
</dbReference>
<dbReference type="Gene3D" id="3.20.20.190">
    <property type="entry name" value="Phosphatidylinositol (PI) phosphodiesterase"/>
    <property type="match status" value="1"/>
</dbReference>
<protein>
    <submittedName>
        <fullName evidence="3">Glycerophosphodiester phosphodiesterase</fullName>
    </submittedName>
</protein>
<dbReference type="Proteomes" id="UP000279909">
    <property type="component" value="Unassembled WGS sequence"/>
</dbReference>
<comment type="caution">
    <text evidence="3">The sequence shown here is derived from an EMBL/GenBank/DDBJ whole genome shotgun (WGS) entry which is preliminary data.</text>
</comment>
<keyword evidence="1" id="KW-1133">Transmembrane helix</keyword>
<dbReference type="GO" id="GO:0006629">
    <property type="term" value="P:lipid metabolic process"/>
    <property type="evidence" value="ECO:0007669"/>
    <property type="project" value="InterPro"/>
</dbReference>
<dbReference type="EMBL" id="RHLQ01000022">
    <property type="protein sequence ID" value="RNC98695.1"/>
    <property type="molecule type" value="Genomic_DNA"/>
</dbReference>
<keyword evidence="1" id="KW-0472">Membrane</keyword>
<dbReference type="InterPro" id="IPR017946">
    <property type="entry name" value="PLC-like_Pdiesterase_TIM-brl"/>
</dbReference>
<dbReference type="AlphaFoldDB" id="A0A3M8H8D5"/>
<dbReference type="PANTHER" id="PTHR46211">
    <property type="entry name" value="GLYCEROPHOSPHORYL DIESTER PHOSPHODIESTERASE"/>
    <property type="match status" value="1"/>
</dbReference>
<name>A0A3M8H8D5_9BACI</name>
<feature type="transmembrane region" description="Helical" evidence="1">
    <location>
        <begin position="5"/>
        <end position="21"/>
    </location>
</feature>
<keyword evidence="4" id="KW-1185">Reference proteome</keyword>
<reference evidence="3 4" key="1">
    <citation type="journal article" date="2014" name="Int. J. Syst. Evol. Microbiol.">
        <title>Lysinibacillus halotolerans sp. nov., isolated from saline-alkaline soil.</title>
        <authorList>
            <person name="Kong D."/>
            <person name="Wang Y."/>
            <person name="Zhao B."/>
            <person name="Li Y."/>
            <person name="Song J."/>
            <person name="Zhai Y."/>
            <person name="Zhang C."/>
            <person name="Wang H."/>
            <person name="Chen X."/>
            <person name="Zhao B."/>
            <person name="Ruan Z."/>
        </authorList>
    </citation>
    <scope>NUCLEOTIDE SEQUENCE [LARGE SCALE GENOMIC DNA]</scope>
    <source>
        <strain evidence="3 4">MCCC 1A12703</strain>
    </source>
</reference>